<name>A0A5B7FS21_PORTR</name>
<dbReference type="Proteomes" id="UP000324222">
    <property type="component" value="Unassembled WGS sequence"/>
</dbReference>
<sequence>MRYSQAWPHLSFIVDGIPYGIQSYCNVQISTLYLPRFYKSSARLGELFLDSPSPVYCVTNILVS</sequence>
<gene>
    <name evidence="1" type="ORF">E2C01_044034</name>
</gene>
<keyword evidence="2" id="KW-1185">Reference proteome</keyword>
<comment type="caution">
    <text evidence="1">The sequence shown here is derived from an EMBL/GenBank/DDBJ whole genome shotgun (WGS) entry which is preliminary data.</text>
</comment>
<dbReference type="AlphaFoldDB" id="A0A5B7FS21"/>
<organism evidence="1 2">
    <name type="scientific">Portunus trituberculatus</name>
    <name type="common">Swimming crab</name>
    <name type="synonym">Neptunus trituberculatus</name>
    <dbReference type="NCBI Taxonomy" id="210409"/>
    <lineage>
        <taxon>Eukaryota</taxon>
        <taxon>Metazoa</taxon>
        <taxon>Ecdysozoa</taxon>
        <taxon>Arthropoda</taxon>
        <taxon>Crustacea</taxon>
        <taxon>Multicrustacea</taxon>
        <taxon>Malacostraca</taxon>
        <taxon>Eumalacostraca</taxon>
        <taxon>Eucarida</taxon>
        <taxon>Decapoda</taxon>
        <taxon>Pleocyemata</taxon>
        <taxon>Brachyura</taxon>
        <taxon>Eubrachyura</taxon>
        <taxon>Portunoidea</taxon>
        <taxon>Portunidae</taxon>
        <taxon>Portuninae</taxon>
        <taxon>Portunus</taxon>
    </lineage>
</organism>
<accession>A0A5B7FS21</accession>
<protein>
    <submittedName>
        <fullName evidence="1">Uncharacterized protein</fullName>
    </submittedName>
</protein>
<evidence type="ECO:0000313" key="2">
    <source>
        <dbReference type="Proteomes" id="UP000324222"/>
    </source>
</evidence>
<dbReference type="EMBL" id="VSRR010009350">
    <property type="protein sequence ID" value="MPC50211.1"/>
    <property type="molecule type" value="Genomic_DNA"/>
</dbReference>
<proteinExistence type="predicted"/>
<evidence type="ECO:0000313" key="1">
    <source>
        <dbReference type="EMBL" id="MPC50211.1"/>
    </source>
</evidence>
<reference evidence="1 2" key="1">
    <citation type="submission" date="2019-05" db="EMBL/GenBank/DDBJ databases">
        <title>Another draft genome of Portunus trituberculatus and its Hox gene families provides insights of decapod evolution.</title>
        <authorList>
            <person name="Jeong J.-H."/>
            <person name="Song I."/>
            <person name="Kim S."/>
            <person name="Choi T."/>
            <person name="Kim D."/>
            <person name="Ryu S."/>
            <person name="Kim W."/>
        </authorList>
    </citation>
    <scope>NUCLEOTIDE SEQUENCE [LARGE SCALE GENOMIC DNA]</scope>
    <source>
        <tissue evidence="1">Muscle</tissue>
    </source>
</reference>